<evidence type="ECO:0000259" key="5">
    <source>
        <dbReference type="Pfam" id="PF00890"/>
    </source>
</evidence>
<dbReference type="Gene3D" id="3.50.50.60">
    <property type="entry name" value="FAD/NAD(P)-binding domain"/>
    <property type="match status" value="2"/>
</dbReference>
<dbReference type="PANTHER" id="PTHR43400">
    <property type="entry name" value="FUMARATE REDUCTASE"/>
    <property type="match status" value="1"/>
</dbReference>
<comment type="caution">
    <text evidence="6">The sequence shown here is derived from an EMBL/GenBank/DDBJ whole genome shotgun (WGS) entry which is preliminary data.</text>
</comment>
<proteinExistence type="predicted"/>
<dbReference type="InterPro" id="IPR027477">
    <property type="entry name" value="Succ_DH/fumarate_Rdtase_cat_sf"/>
</dbReference>
<sequence length="564" mass="60920">MTGKWDREIDVLVVGSGAGGLLSALVAATEGAETLIIEKAALWGGTSATSGGGIWIPKSDQAAAAGFDDSFEDAFTYVRGLSAADVPDANIRAFVENASVMLRWMTQHTGISYEAHPYPDYHAENPGGSPTGFRTHMPLPVDGSALGKDVRTLRFASPAASLFGYLNWHFDETYIMLFRPKGWWISLAKSLARYWLDLPFRLTSRKDRRLTLGNALSGGLRIALNERKIPIHLGTSLEELVAENGNVVGARIRRNGKIESIRVRKGVILAAGGFDKNQAMRDANSPLYPRAWLSGGVGENTGDAITLASRLGAATRNMQSAWAAPMFHLPGEPGGRLSTIERALPGSIMVAQDGRRYMNEAASYHICGQTMARRQAEIGDAAPTWFIFDHRYRHLYPAGPLLPLLPDWAQNRRVRSVMKKGRTIAELARAIGVDPAVLTDTVKRFNTFAAEGIDPDFNRGEAAYDKMYGDPRVTPNPSLRPIDEAPFYAMPMFPGDIGTNGGLVTDEQARVLDQSGTAITGLYAIGNSAASVMGESYPGAGVTIGPALTFGMLAARHATKRNVS</sequence>
<dbReference type="PRINTS" id="PR00411">
    <property type="entry name" value="PNDRDTASEI"/>
</dbReference>
<feature type="domain" description="FAD-dependent oxidoreductase 2 FAD-binding" evidence="5">
    <location>
        <begin position="10"/>
        <end position="543"/>
    </location>
</feature>
<evidence type="ECO:0000256" key="3">
    <source>
        <dbReference type="ARBA" id="ARBA00022827"/>
    </source>
</evidence>
<dbReference type="Proteomes" id="UP001157910">
    <property type="component" value="Unassembled WGS sequence"/>
</dbReference>
<evidence type="ECO:0000313" key="6">
    <source>
        <dbReference type="EMBL" id="SMP60840.1"/>
    </source>
</evidence>
<dbReference type="SUPFAM" id="SSF56425">
    <property type="entry name" value="Succinate dehydrogenase/fumarate reductase flavoprotein, catalytic domain"/>
    <property type="match status" value="1"/>
</dbReference>
<dbReference type="Pfam" id="PF00890">
    <property type="entry name" value="FAD_binding_2"/>
    <property type="match status" value="1"/>
</dbReference>
<dbReference type="InterPro" id="IPR003953">
    <property type="entry name" value="FAD-dep_OxRdtase_2_FAD-bd"/>
</dbReference>
<dbReference type="PANTHER" id="PTHR43400:SF10">
    <property type="entry name" value="3-OXOSTEROID 1-DEHYDROGENASE"/>
    <property type="match status" value="1"/>
</dbReference>
<name>A0ABY1Q5W3_9SPHN</name>
<comment type="cofactor">
    <cofactor evidence="1">
        <name>FAD</name>
        <dbReference type="ChEBI" id="CHEBI:57692"/>
    </cofactor>
</comment>
<dbReference type="InterPro" id="IPR050315">
    <property type="entry name" value="FAD-oxidoreductase_2"/>
</dbReference>
<gene>
    <name evidence="6" type="ORF">SAMN06296065_103151</name>
</gene>
<evidence type="ECO:0000256" key="2">
    <source>
        <dbReference type="ARBA" id="ARBA00022630"/>
    </source>
</evidence>
<organism evidence="6 7">
    <name type="scientific">Novosphingobium panipatense</name>
    <dbReference type="NCBI Taxonomy" id="428991"/>
    <lineage>
        <taxon>Bacteria</taxon>
        <taxon>Pseudomonadati</taxon>
        <taxon>Pseudomonadota</taxon>
        <taxon>Alphaproteobacteria</taxon>
        <taxon>Sphingomonadales</taxon>
        <taxon>Sphingomonadaceae</taxon>
        <taxon>Novosphingobium</taxon>
    </lineage>
</organism>
<keyword evidence="2" id="KW-0285">Flavoprotein</keyword>
<protein>
    <submittedName>
        <fullName evidence="6">3-oxosteroid 1-dehydrogenase</fullName>
    </submittedName>
</protein>
<dbReference type="RefSeq" id="WP_283405601.1">
    <property type="nucleotide sequence ID" value="NZ_FXUI01000003.1"/>
</dbReference>
<accession>A0ABY1Q5W3</accession>
<evidence type="ECO:0000256" key="1">
    <source>
        <dbReference type="ARBA" id="ARBA00001974"/>
    </source>
</evidence>
<dbReference type="SUPFAM" id="SSF51905">
    <property type="entry name" value="FAD/NAD(P)-binding domain"/>
    <property type="match status" value="1"/>
</dbReference>
<evidence type="ECO:0000313" key="7">
    <source>
        <dbReference type="Proteomes" id="UP001157910"/>
    </source>
</evidence>
<keyword evidence="3" id="KW-0274">FAD</keyword>
<dbReference type="InterPro" id="IPR036188">
    <property type="entry name" value="FAD/NAD-bd_sf"/>
</dbReference>
<keyword evidence="4" id="KW-0560">Oxidoreductase</keyword>
<reference evidence="6 7" key="1">
    <citation type="submission" date="2017-05" db="EMBL/GenBank/DDBJ databases">
        <authorList>
            <person name="Varghese N."/>
            <person name="Submissions S."/>
        </authorList>
    </citation>
    <scope>NUCLEOTIDE SEQUENCE [LARGE SCALE GENOMIC DNA]</scope>
    <source>
        <strain evidence="6 7">SM16</strain>
    </source>
</reference>
<evidence type="ECO:0000256" key="4">
    <source>
        <dbReference type="ARBA" id="ARBA00023002"/>
    </source>
</evidence>
<dbReference type="Gene3D" id="3.90.700.10">
    <property type="entry name" value="Succinate dehydrogenase/fumarate reductase flavoprotein, catalytic domain"/>
    <property type="match status" value="1"/>
</dbReference>
<dbReference type="EMBL" id="FXUI01000003">
    <property type="protein sequence ID" value="SMP60840.1"/>
    <property type="molecule type" value="Genomic_DNA"/>
</dbReference>
<keyword evidence="7" id="KW-1185">Reference proteome</keyword>